<dbReference type="Pfam" id="PF07685">
    <property type="entry name" value="GATase_3"/>
    <property type="match status" value="1"/>
</dbReference>
<dbReference type="InterPro" id="IPR004484">
    <property type="entry name" value="CbiA/CobB_synth"/>
</dbReference>
<name>A0A140LB17_9FIRM</name>
<keyword evidence="6 7" id="KW-0315">Glutamine amidotransferase</keyword>
<gene>
    <name evidence="7 10" type="primary">cbiA</name>
    <name evidence="10" type="ORF">AN618_09400</name>
</gene>
<feature type="domain" description="CobQ/CobB/MinD/ParA nucleotide binding" evidence="8">
    <location>
        <begin position="5"/>
        <end position="189"/>
    </location>
</feature>
<dbReference type="OrthoDB" id="9764035at2"/>
<dbReference type="AlphaFoldDB" id="A0A140LB17"/>
<reference evidence="10 11" key="1">
    <citation type="submission" date="2015-12" db="EMBL/GenBank/DDBJ databases">
        <title>Draft genome sequnece of Fervidicola ferrireducens strain Y170.</title>
        <authorList>
            <person name="Patel B.K."/>
        </authorList>
    </citation>
    <scope>NUCLEOTIDE SEQUENCE [LARGE SCALE GENOMIC DNA]</scope>
    <source>
        <strain evidence="10 11">Y170</strain>
    </source>
</reference>
<dbReference type="GO" id="GO:0042242">
    <property type="term" value="F:cobyrinic acid a,c-diamide synthase activity"/>
    <property type="evidence" value="ECO:0007669"/>
    <property type="project" value="UniProtKB-UniRule"/>
</dbReference>
<keyword evidence="4 7" id="KW-0067">ATP-binding</keyword>
<dbReference type="InterPro" id="IPR011698">
    <property type="entry name" value="GATase_3"/>
</dbReference>
<keyword evidence="11" id="KW-1185">Reference proteome</keyword>
<dbReference type="InParanoid" id="A0A140LB17"/>
<dbReference type="Gene3D" id="3.40.50.300">
    <property type="entry name" value="P-loop containing nucleotide triphosphate hydrolases"/>
    <property type="match status" value="1"/>
</dbReference>
<dbReference type="UniPathway" id="UPA00148">
    <property type="reaction ID" value="UER00231"/>
</dbReference>
<dbReference type="EC" id="6.3.5.11" evidence="7"/>
<feature type="site" description="Increases nucleophilicity of active site Cys" evidence="7">
    <location>
        <position position="431"/>
    </location>
</feature>
<dbReference type="SUPFAM" id="SSF52540">
    <property type="entry name" value="P-loop containing nucleoside triphosphate hydrolases"/>
    <property type="match status" value="1"/>
</dbReference>
<dbReference type="STRING" id="520764.AN618_09400"/>
<accession>A0A140LB17</accession>
<dbReference type="CDD" id="cd05388">
    <property type="entry name" value="CobB_N"/>
    <property type="match status" value="1"/>
</dbReference>
<dbReference type="SUPFAM" id="SSF52317">
    <property type="entry name" value="Class I glutamine amidotransferase-like"/>
    <property type="match status" value="1"/>
</dbReference>
<keyword evidence="3 7" id="KW-0547">Nucleotide-binding</keyword>
<comment type="similarity">
    <text evidence="7">Belongs to the CobB/CbiA family.</text>
</comment>
<evidence type="ECO:0000256" key="5">
    <source>
        <dbReference type="ARBA" id="ARBA00022842"/>
    </source>
</evidence>
<evidence type="ECO:0000259" key="9">
    <source>
        <dbReference type="Pfam" id="PF07685"/>
    </source>
</evidence>
<dbReference type="CDD" id="cd03130">
    <property type="entry name" value="GATase1_CobB"/>
    <property type="match status" value="1"/>
</dbReference>
<evidence type="ECO:0000256" key="7">
    <source>
        <dbReference type="HAMAP-Rule" id="MF_00027"/>
    </source>
</evidence>
<evidence type="ECO:0000256" key="4">
    <source>
        <dbReference type="ARBA" id="ARBA00022840"/>
    </source>
</evidence>
<evidence type="ECO:0000313" key="10">
    <source>
        <dbReference type="EMBL" id="KXG77742.1"/>
    </source>
</evidence>
<comment type="caution">
    <text evidence="10">The sequence shown here is derived from an EMBL/GenBank/DDBJ whole genome shotgun (WGS) entry which is preliminary data.</text>
</comment>
<evidence type="ECO:0000256" key="2">
    <source>
        <dbReference type="ARBA" id="ARBA00022598"/>
    </source>
</evidence>
<sequence>MAKGFMIAGTHSGSGKTTLALGIMGALAERGEVAAFKVGPDYIDTAYHKFVTKAPSYNLDVFMQGEEKLKDLYLKKSEGRFVSVVEGVMGLFDGLDDTGYASSAHVAKLLSLPVILIADASGMARSISAMVKGYKEFDEGLNVKGVILNRVSGEGHFSLLKRCLKQDLKLPALGYLPYDAELSLPERHLGLLPVWEMKNLEEKFEKLFEKVKKHVDLEELLSIASSAKIVENPYYDKKSSISEAAVKIGVAMDEAFNFYYAQSLETLRDLGAELVFFSPLRDSSLPEGISGLIIGGGFPEIFAEKLSSNNDMMKSIMEAFEAGMPIYAECGGLMYLTRSITDMKGRRFPMVGIFDMDSVMTGSLKRFGYAEAVVTDDTVIAPKGTLLKGHEFHYSEVINSKEKTSYLVKKRSGKTYGCGFTKKNCLATFLHIDFYAYPGIARHFIESCCRFKGGNLR</sequence>
<keyword evidence="7" id="KW-0169">Cobalamin biosynthesis</keyword>
<evidence type="ECO:0000313" key="11">
    <source>
        <dbReference type="Proteomes" id="UP000070427"/>
    </source>
</evidence>
<dbReference type="PANTHER" id="PTHR43873">
    <property type="entry name" value="COBYRINATE A,C-DIAMIDE SYNTHASE"/>
    <property type="match status" value="1"/>
</dbReference>
<keyword evidence="5 7" id="KW-0460">Magnesium</keyword>
<organism evidence="10 11">
    <name type="scientific">Fervidicola ferrireducens</name>
    <dbReference type="NCBI Taxonomy" id="520764"/>
    <lineage>
        <taxon>Bacteria</taxon>
        <taxon>Bacillati</taxon>
        <taxon>Bacillota</taxon>
        <taxon>Clostridia</taxon>
        <taxon>Thermosediminibacterales</taxon>
        <taxon>Thermosediminibacteraceae</taxon>
        <taxon>Fervidicola</taxon>
    </lineage>
</organism>
<comment type="miscellaneous">
    <text evidence="7">The a and c carboxylates of cobyrinate are activated for nucleophilic attack via formation of a phosphorylated intermediate by ATP. CbiA catalyzes first the amidation of the c-carboxylate, and then that of the a-carboxylate.</text>
</comment>
<evidence type="ECO:0000259" key="8">
    <source>
        <dbReference type="Pfam" id="PF01656"/>
    </source>
</evidence>
<dbReference type="Gene3D" id="3.40.50.880">
    <property type="match status" value="1"/>
</dbReference>
<evidence type="ECO:0000256" key="3">
    <source>
        <dbReference type="ARBA" id="ARBA00022741"/>
    </source>
</evidence>
<evidence type="ECO:0000256" key="1">
    <source>
        <dbReference type="ARBA" id="ARBA00001946"/>
    </source>
</evidence>
<dbReference type="RefSeq" id="WP_066352673.1">
    <property type="nucleotide sequence ID" value="NZ_LOED01000008.1"/>
</dbReference>
<dbReference type="InterPro" id="IPR029062">
    <property type="entry name" value="Class_I_gatase-like"/>
</dbReference>
<dbReference type="HAMAP" id="MF_00027">
    <property type="entry name" value="CobB_CbiA"/>
    <property type="match status" value="1"/>
</dbReference>
<comment type="catalytic activity">
    <reaction evidence="7">
        <text>cob(II)yrinate + 2 L-glutamine + 2 ATP + 2 H2O = cob(II)yrinate a,c diamide + 2 L-glutamate + 2 ADP + 2 phosphate + 2 H(+)</text>
        <dbReference type="Rhea" id="RHEA:26289"/>
        <dbReference type="ChEBI" id="CHEBI:15377"/>
        <dbReference type="ChEBI" id="CHEBI:15378"/>
        <dbReference type="ChEBI" id="CHEBI:29985"/>
        <dbReference type="ChEBI" id="CHEBI:30616"/>
        <dbReference type="ChEBI" id="CHEBI:43474"/>
        <dbReference type="ChEBI" id="CHEBI:58359"/>
        <dbReference type="ChEBI" id="CHEBI:58537"/>
        <dbReference type="ChEBI" id="CHEBI:58894"/>
        <dbReference type="ChEBI" id="CHEBI:456216"/>
        <dbReference type="EC" id="6.3.5.11"/>
    </reaction>
</comment>
<comment type="function">
    <text evidence="7">Catalyzes the ATP-dependent amidation of the two carboxylate groups at positions a and c of cobyrinate, using either L-glutamine or ammonia as the nitrogen source.</text>
</comment>
<protein>
    <recommendedName>
        <fullName evidence="7">Cobyrinate a,c-diamide synthase</fullName>
        <ecNumber evidence="7">6.3.5.11</ecNumber>
    </recommendedName>
    <alternativeName>
        <fullName evidence="7">Cobyrinic acid a,c-diamide synthetase</fullName>
    </alternativeName>
</protein>
<dbReference type="PANTHER" id="PTHR43873:SF1">
    <property type="entry name" value="COBYRINATE A,C-DIAMIDE SYNTHASE"/>
    <property type="match status" value="1"/>
</dbReference>
<proteinExistence type="inferred from homology"/>
<dbReference type="GO" id="GO:0009236">
    <property type="term" value="P:cobalamin biosynthetic process"/>
    <property type="evidence" value="ECO:0007669"/>
    <property type="project" value="UniProtKB-UniRule"/>
</dbReference>
<feature type="active site" description="Nucleophile" evidence="7">
    <location>
        <position position="330"/>
    </location>
</feature>
<dbReference type="NCBIfam" id="NF002204">
    <property type="entry name" value="PRK01077.1"/>
    <property type="match status" value="1"/>
</dbReference>
<feature type="domain" description="CobB/CobQ-like glutamine amidotransferase" evidence="9">
    <location>
        <begin position="247"/>
        <end position="434"/>
    </location>
</feature>
<dbReference type="Pfam" id="PF01656">
    <property type="entry name" value="CbiA"/>
    <property type="match status" value="1"/>
</dbReference>
<dbReference type="PROSITE" id="PS51274">
    <property type="entry name" value="GATASE_COBBQ"/>
    <property type="match status" value="1"/>
</dbReference>
<evidence type="ECO:0000256" key="6">
    <source>
        <dbReference type="ARBA" id="ARBA00022962"/>
    </source>
</evidence>
<dbReference type="GO" id="GO:0005524">
    <property type="term" value="F:ATP binding"/>
    <property type="evidence" value="ECO:0007669"/>
    <property type="project" value="UniProtKB-UniRule"/>
</dbReference>
<keyword evidence="2 7" id="KW-0436">Ligase</keyword>
<dbReference type="NCBIfam" id="TIGR00379">
    <property type="entry name" value="cobB"/>
    <property type="match status" value="1"/>
</dbReference>
<dbReference type="InterPro" id="IPR027417">
    <property type="entry name" value="P-loop_NTPase"/>
</dbReference>
<dbReference type="PATRIC" id="fig|520764.3.peg.975"/>
<dbReference type="EMBL" id="LOED01000008">
    <property type="protein sequence ID" value="KXG77742.1"/>
    <property type="molecule type" value="Genomic_DNA"/>
</dbReference>
<dbReference type="InterPro" id="IPR002586">
    <property type="entry name" value="CobQ/CobB/MinD/ParA_Nub-bd_dom"/>
</dbReference>
<dbReference type="Proteomes" id="UP000070427">
    <property type="component" value="Unassembled WGS sequence"/>
</dbReference>
<comment type="cofactor">
    <cofactor evidence="1 7">
        <name>Mg(2+)</name>
        <dbReference type="ChEBI" id="CHEBI:18420"/>
    </cofactor>
</comment>
<comment type="pathway">
    <text evidence="7">Cofactor biosynthesis; adenosylcobalamin biosynthesis; cob(II)yrinate a,c-diamide from sirohydrochlorin (anaerobic route): step 10/10.</text>
</comment>
<comment type="domain">
    <text evidence="7">Comprises of two domains. The C-terminal domain contains the binding site for glutamine and catalyzes the hydrolysis of this substrate to glutamate and ammonia. The N-terminal domain is anticipated to bind ATP and cobyrinate and catalyzes the ultimate synthesis of the diamide product. The ammonia produced via the glutaminase domain is probably translocated to the adjacent domain via a molecular tunnel, where it reacts with an activated intermediate.</text>
</comment>